<feature type="transmembrane region" description="Helical" evidence="1">
    <location>
        <begin position="31"/>
        <end position="52"/>
    </location>
</feature>
<reference evidence="2 3" key="1">
    <citation type="submission" date="2020-01" db="EMBL/GenBank/DDBJ databases">
        <title>Jiella pacifica sp. nov.</title>
        <authorList>
            <person name="Xue Z."/>
            <person name="Zhu S."/>
            <person name="Chen J."/>
            <person name="Yang J."/>
        </authorList>
    </citation>
    <scope>NUCLEOTIDE SEQUENCE [LARGE SCALE GENOMIC DNA]</scope>
    <source>
        <strain evidence="2 3">40Bstr34</strain>
    </source>
</reference>
<dbReference type="AlphaFoldDB" id="A0A6N9T392"/>
<keyword evidence="1" id="KW-0812">Transmembrane</keyword>
<gene>
    <name evidence="2" type="ORF">GTK09_03380</name>
</gene>
<feature type="transmembrane region" description="Helical" evidence="1">
    <location>
        <begin position="97"/>
        <end position="114"/>
    </location>
</feature>
<feature type="transmembrane region" description="Helical" evidence="1">
    <location>
        <begin position="301"/>
        <end position="323"/>
    </location>
</feature>
<keyword evidence="3" id="KW-1185">Reference proteome</keyword>
<evidence type="ECO:0000313" key="2">
    <source>
        <dbReference type="EMBL" id="NDW03458.1"/>
    </source>
</evidence>
<sequence length="606" mass="64366">MNTDSEPDRSPHWRGWAGRFAGSLAHGTETALLRFPVACVCVCLFALFSNMAVAGVEFPDPRRLVWLLAALFGAAAAAVAITLAAEARGWRRPVSQALALVVALAAGAALYWGGRADSHLPALTSALTLAIPLAPYVGRGGPGRFWTFALWAAVGVGLAFLSVLLFVLGLSAIFEMIRFLFELGLSSSDYEHIYTTAFTLVGPLFALGRLPRDFQEHAELAEDRLVGGVRLLVDWVAAPLALATAVILHLYAAKIAVTGTLPKNEIGWIVTFYALLVLALRIAAEPFLAGGALPTRLFARLWHVSLVVPLALGALGIGIRIGAEGVTLERYYVALAVFAAALVLLVQPVPRIGRDIRVMAAIPVVLLALSAFGPWGASSLVGRSQAGRIVAEFGQRVPGTDSIAVRAGGRGPEAQIRLRSRLFALDAAGRLGDLTPYLEPELAERLQTALRSEPGQAIALVNEGLGADVSAWAQARPRGFAALKPGEIDAGGYDRVAIARIATADPPSEDASSRTRVEGMIFTLEGDDLVAARADARDRFPLAAVIAALPPGLFTADARETAPPVVDLSSKDGRSLRLAIRRLAQDDDGAVSFLEFDACYRLSEWR</sequence>
<dbReference type="InterPro" id="IPR025291">
    <property type="entry name" value="DUF4153"/>
</dbReference>
<dbReference type="RefSeq" id="WP_163461092.1">
    <property type="nucleotide sequence ID" value="NZ_JAAAMG010000002.1"/>
</dbReference>
<feature type="transmembrane region" description="Helical" evidence="1">
    <location>
        <begin position="120"/>
        <end position="138"/>
    </location>
</feature>
<feature type="transmembrane region" description="Helical" evidence="1">
    <location>
        <begin position="231"/>
        <end position="251"/>
    </location>
</feature>
<feature type="transmembrane region" description="Helical" evidence="1">
    <location>
        <begin position="64"/>
        <end position="85"/>
    </location>
</feature>
<dbReference type="Proteomes" id="UP000469011">
    <property type="component" value="Unassembled WGS sequence"/>
</dbReference>
<keyword evidence="1" id="KW-0472">Membrane</keyword>
<name>A0A6N9T392_9HYPH</name>
<feature type="transmembrane region" description="Helical" evidence="1">
    <location>
        <begin position="150"/>
        <end position="173"/>
    </location>
</feature>
<evidence type="ECO:0000313" key="3">
    <source>
        <dbReference type="Proteomes" id="UP000469011"/>
    </source>
</evidence>
<dbReference type="EMBL" id="JAAAMG010000002">
    <property type="protein sequence ID" value="NDW03458.1"/>
    <property type="molecule type" value="Genomic_DNA"/>
</dbReference>
<feature type="transmembrane region" description="Helical" evidence="1">
    <location>
        <begin position="329"/>
        <end position="346"/>
    </location>
</feature>
<feature type="transmembrane region" description="Helical" evidence="1">
    <location>
        <begin position="266"/>
        <end position="289"/>
    </location>
</feature>
<evidence type="ECO:0000256" key="1">
    <source>
        <dbReference type="SAM" id="Phobius"/>
    </source>
</evidence>
<comment type="caution">
    <text evidence="2">The sequence shown here is derived from an EMBL/GenBank/DDBJ whole genome shotgun (WGS) entry which is preliminary data.</text>
</comment>
<keyword evidence="1" id="KW-1133">Transmembrane helix</keyword>
<proteinExistence type="predicted"/>
<accession>A0A6N9T392</accession>
<protein>
    <submittedName>
        <fullName evidence="2">DUF4153 domain-containing protein</fullName>
    </submittedName>
</protein>
<organism evidence="2 3">
    <name type="scientific">Jiella pacifica</name>
    <dbReference type="NCBI Taxonomy" id="2696469"/>
    <lineage>
        <taxon>Bacteria</taxon>
        <taxon>Pseudomonadati</taxon>
        <taxon>Pseudomonadota</taxon>
        <taxon>Alphaproteobacteria</taxon>
        <taxon>Hyphomicrobiales</taxon>
        <taxon>Aurantimonadaceae</taxon>
        <taxon>Jiella</taxon>
    </lineage>
</organism>
<feature type="transmembrane region" description="Helical" evidence="1">
    <location>
        <begin position="358"/>
        <end position="377"/>
    </location>
</feature>
<dbReference type="Pfam" id="PF13687">
    <property type="entry name" value="DUF4153"/>
    <property type="match status" value="1"/>
</dbReference>